<feature type="transmembrane region" description="Helical" evidence="1">
    <location>
        <begin position="583"/>
        <end position="601"/>
    </location>
</feature>
<dbReference type="AlphaFoldDB" id="A0A377GWT9"/>
<keyword evidence="1" id="KW-0812">Transmembrane</keyword>
<feature type="transmembrane region" description="Helical" evidence="1">
    <location>
        <begin position="150"/>
        <end position="170"/>
    </location>
</feature>
<feature type="transmembrane region" description="Helical" evidence="1">
    <location>
        <begin position="91"/>
        <end position="112"/>
    </location>
</feature>
<feature type="transmembrane region" description="Helical" evidence="1">
    <location>
        <begin position="118"/>
        <end position="138"/>
    </location>
</feature>
<evidence type="ECO:0000256" key="1">
    <source>
        <dbReference type="SAM" id="Phobius"/>
    </source>
</evidence>
<feature type="domain" description="TRAP C4-dicarboxylate transport system permease DctM subunit" evidence="2">
    <location>
        <begin position="133"/>
        <end position="573"/>
    </location>
</feature>
<protein>
    <submittedName>
        <fullName evidence="3">Neu5Ac permease</fullName>
    </submittedName>
</protein>
<feature type="transmembrane region" description="Helical" evidence="1">
    <location>
        <begin position="60"/>
        <end position="79"/>
    </location>
</feature>
<keyword evidence="1" id="KW-1133">Transmembrane helix</keyword>
<feature type="transmembrane region" description="Helical" evidence="1">
    <location>
        <begin position="316"/>
        <end position="337"/>
    </location>
</feature>
<feature type="transmembrane region" description="Helical" evidence="1">
    <location>
        <begin position="37"/>
        <end position="54"/>
    </location>
</feature>
<feature type="transmembrane region" description="Helical" evidence="1">
    <location>
        <begin position="489"/>
        <end position="510"/>
    </location>
</feature>
<dbReference type="EMBL" id="UGGU01000003">
    <property type="protein sequence ID" value="STO31232.1"/>
    <property type="molecule type" value="Genomic_DNA"/>
</dbReference>
<dbReference type="Pfam" id="PF06808">
    <property type="entry name" value="DctM"/>
    <property type="match status" value="1"/>
</dbReference>
<sequence length="654" mass="69080">MKNTDVVRNNINDVDELLAKYDKGSRFRILSGFQGKIIWILLFCFTLFQLYYAIRGGIDAQIARSIHLAFGLSAVFFLYPTHSKMDKYTIHPLDCILGLLAGVCCLYVVIFFKDIVMRQGLINAMDMIVGGIAILLVLEAARRVIGLPMVIISIAFIIYALIGRSIPGALGHRGVSLSGLVQHLFYTTEGIMGLPIQVSSTFIFMFLLFGAYLEKTGMGEFFIDLANSISGSSPGGPAKVAVISSACMGTLSGSSVANVVGTGSFTIPMMKRLGYKGEFAGAVEATASTGGQLMPPIMGAAAFLLAEITGTPYSKVILAAAIPAILYYLGVFIGVHFEAKKLGLRGLPKKDIPKFSDVMKARGQLIIPIFAVIGLLSSGWSPIYAALGAVASTIICAAIKKETRLSIKDLLEGMVQGAKSALTVIAACACAGIITGVVTKTGLGLKVGSILVGVANGNLMLTLLFTMITSLVLGIGVPTTANYVITSTIAAPAILLIHDATGASVVPVLAAHLFVFYFGIIADVTPPVCLAAVAAAGVAKSEPMKTGLQATRLAIGAFLIPYMFVLSPELIMINPGITVVPKIITAIIGITCVSVGLTGYFKTEMNMLERIFLVIAGILTLDPGFVTDILGIVIIVVVFVYQTKKSKVYSVCNL</sequence>
<keyword evidence="4" id="KW-1185">Reference proteome</keyword>
<organism evidence="3 4">
    <name type="scientific">Fusobacterium necrogenes</name>
    <dbReference type="NCBI Taxonomy" id="858"/>
    <lineage>
        <taxon>Bacteria</taxon>
        <taxon>Fusobacteriati</taxon>
        <taxon>Fusobacteriota</taxon>
        <taxon>Fusobacteriia</taxon>
        <taxon>Fusobacteriales</taxon>
        <taxon>Fusobacteriaceae</taxon>
        <taxon>Fusobacterium</taxon>
    </lineage>
</organism>
<evidence type="ECO:0000313" key="3">
    <source>
        <dbReference type="EMBL" id="STO31232.1"/>
    </source>
</evidence>
<feature type="transmembrane region" description="Helical" evidence="1">
    <location>
        <begin position="279"/>
        <end position="304"/>
    </location>
</feature>
<evidence type="ECO:0000313" key="4">
    <source>
        <dbReference type="Proteomes" id="UP000255328"/>
    </source>
</evidence>
<dbReference type="InterPro" id="IPR011853">
    <property type="entry name" value="TRAP_DctM-Dct_fused"/>
</dbReference>
<reference evidence="3 4" key="1">
    <citation type="submission" date="2018-06" db="EMBL/GenBank/DDBJ databases">
        <authorList>
            <consortium name="Pathogen Informatics"/>
            <person name="Doyle S."/>
        </authorList>
    </citation>
    <scope>NUCLEOTIDE SEQUENCE [LARGE SCALE GENOMIC DNA]</scope>
    <source>
        <strain evidence="3 4">NCTC10723</strain>
    </source>
</reference>
<feature type="transmembrane region" description="Helical" evidence="1">
    <location>
        <begin position="459"/>
        <end position="477"/>
    </location>
</feature>
<accession>A0A377GWT9</accession>
<feature type="transmembrane region" description="Helical" evidence="1">
    <location>
        <begin position="420"/>
        <end position="439"/>
    </location>
</feature>
<proteinExistence type="predicted"/>
<dbReference type="NCBIfam" id="TIGR02123">
    <property type="entry name" value="TRAP_fused"/>
    <property type="match status" value="1"/>
</dbReference>
<dbReference type="OrthoDB" id="9759894at2"/>
<name>A0A377GWT9_9FUSO</name>
<evidence type="ECO:0000259" key="2">
    <source>
        <dbReference type="Pfam" id="PF06808"/>
    </source>
</evidence>
<feature type="transmembrane region" description="Helical" evidence="1">
    <location>
        <begin position="516"/>
        <end position="538"/>
    </location>
</feature>
<feature type="transmembrane region" description="Helical" evidence="1">
    <location>
        <begin position="358"/>
        <end position="376"/>
    </location>
</feature>
<dbReference type="PANTHER" id="PTHR43849:SF2">
    <property type="entry name" value="BLL3936 PROTEIN"/>
    <property type="match status" value="1"/>
</dbReference>
<feature type="transmembrane region" description="Helical" evidence="1">
    <location>
        <begin position="550"/>
        <end position="571"/>
    </location>
</feature>
<feature type="transmembrane region" description="Helical" evidence="1">
    <location>
        <begin position="613"/>
        <end position="641"/>
    </location>
</feature>
<gene>
    <name evidence="3" type="primary">siaT</name>
    <name evidence="3" type="ORF">NCTC10723_00677</name>
</gene>
<keyword evidence="1" id="KW-0472">Membrane</keyword>
<dbReference type="Proteomes" id="UP000255328">
    <property type="component" value="Unassembled WGS sequence"/>
</dbReference>
<dbReference type="RefSeq" id="WP_115269348.1">
    <property type="nucleotide sequence ID" value="NZ_UGGU01000003.1"/>
</dbReference>
<feature type="transmembrane region" description="Helical" evidence="1">
    <location>
        <begin position="190"/>
        <end position="213"/>
    </location>
</feature>
<dbReference type="PANTHER" id="PTHR43849">
    <property type="entry name" value="BLL3936 PROTEIN"/>
    <property type="match status" value="1"/>
</dbReference>
<dbReference type="InterPro" id="IPR010656">
    <property type="entry name" value="DctM"/>
</dbReference>